<keyword evidence="2" id="KW-0012">Acyltransferase</keyword>
<proteinExistence type="predicted"/>
<organism evidence="2 3">
    <name type="scientific">Sabulicella glaciei</name>
    <dbReference type="NCBI Taxonomy" id="2984948"/>
    <lineage>
        <taxon>Bacteria</taxon>
        <taxon>Pseudomonadati</taxon>
        <taxon>Pseudomonadota</taxon>
        <taxon>Alphaproteobacteria</taxon>
        <taxon>Acetobacterales</taxon>
        <taxon>Acetobacteraceae</taxon>
        <taxon>Sabulicella</taxon>
    </lineage>
</organism>
<evidence type="ECO:0000313" key="2">
    <source>
        <dbReference type="EMBL" id="MCW8084355.1"/>
    </source>
</evidence>
<dbReference type="InterPro" id="IPR007172">
    <property type="entry name" value="DUF374"/>
</dbReference>
<protein>
    <submittedName>
        <fullName evidence="2">Lysophospholipid acyltransferase family protein</fullName>
    </submittedName>
</protein>
<keyword evidence="3" id="KW-1185">Reference proteome</keyword>
<dbReference type="Pfam" id="PF04028">
    <property type="entry name" value="DUF374"/>
    <property type="match status" value="1"/>
</dbReference>
<keyword evidence="2" id="KW-0808">Transferase</keyword>
<dbReference type="EMBL" id="JAPFQI010000001">
    <property type="protein sequence ID" value="MCW8084355.1"/>
    <property type="molecule type" value="Genomic_DNA"/>
</dbReference>
<sequence length="225" mass="24517">MPRPKVTMLRRIKRHPAFQTGAARLLGLYLAFVYRTTRWRILGWEHAEATGGHFILAFWHECLPLMPRLMEEAREKGLASTVHVLVSRHRDGRLIGEVVDRFGLRLVHASSSRGGAAGLLSLLRLTRAGEVVAITPDGPRGPRRVAAPGIAQLATMARLPVMAAAAFTSQGIRLRSWDRMVVPLPFGRGVFALEPPVPHEAGLSAIEAALNAAAERAEAEAGPPR</sequence>
<accession>A0ABT3NQC0</accession>
<dbReference type="GO" id="GO:0016746">
    <property type="term" value="F:acyltransferase activity"/>
    <property type="evidence" value="ECO:0007669"/>
    <property type="project" value="UniProtKB-KW"/>
</dbReference>
<evidence type="ECO:0000259" key="1">
    <source>
        <dbReference type="Pfam" id="PF04028"/>
    </source>
</evidence>
<dbReference type="CDD" id="cd07983">
    <property type="entry name" value="LPLAT_DUF374-like"/>
    <property type="match status" value="1"/>
</dbReference>
<feature type="domain" description="DUF374" evidence="1">
    <location>
        <begin position="81"/>
        <end position="143"/>
    </location>
</feature>
<comment type="caution">
    <text evidence="2">The sequence shown here is derived from an EMBL/GenBank/DDBJ whole genome shotgun (WGS) entry which is preliminary data.</text>
</comment>
<gene>
    <name evidence="2" type="ORF">OF850_01835</name>
</gene>
<name>A0ABT3NQC0_9PROT</name>
<reference evidence="2 3" key="1">
    <citation type="submission" date="2022-10" db="EMBL/GenBank/DDBJ databases">
        <title>Roseococcus glaciei nov., sp. nov., isolated from glacier.</title>
        <authorList>
            <person name="Liu Q."/>
            <person name="Xin Y.-H."/>
        </authorList>
    </citation>
    <scope>NUCLEOTIDE SEQUENCE [LARGE SCALE GENOMIC DNA]</scope>
    <source>
        <strain evidence="2 3">MDT2-1-1</strain>
    </source>
</reference>
<evidence type="ECO:0000313" key="3">
    <source>
        <dbReference type="Proteomes" id="UP001526430"/>
    </source>
</evidence>
<dbReference type="Proteomes" id="UP001526430">
    <property type="component" value="Unassembled WGS sequence"/>
</dbReference>